<dbReference type="GO" id="GO:0046354">
    <property type="term" value="P:mannan biosynthetic process"/>
    <property type="evidence" value="ECO:0007669"/>
    <property type="project" value="UniProtKB-ARBA"/>
</dbReference>
<gene>
    <name evidence="14" type="ORF">SPAPADRAFT_68245</name>
</gene>
<evidence type="ECO:0000256" key="5">
    <source>
        <dbReference type="ARBA" id="ARBA00022679"/>
    </source>
</evidence>
<dbReference type="GO" id="GO:0000139">
    <property type="term" value="C:Golgi membrane"/>
    <property type="evidence" value="ECO:0007669"/>
    <property type="project" value="UniProtKB-SubCell"/>
</dbReference>
<dbReference type="InterPro" id="IPR022751">
    <property type="entry name" value="Alpha_mannosyltransferase"/>
</dbReference>
<comment type="subcellular location">
    <subcellularLocation>
        <location evidence="1">Golgi apparatus membrane</location>
        <topology evidence="1">Single-pass type II membrane protein</topology>
    </subcellularLocation>
</comment>
<evidence type="ECO:0000256" key="9">
    <source>
        <dbReference type="ARBA" id="ARBA00023034"/>
    </source>
</evidence>
<dbReference type="OrthoDB" id="430354at2759"/>
<reference evidence="14 15" key="1">
    <citation type="journal article" date="2011" name="Proc. Natl. Acad. Sci. U.S.A.">
        <title>Comparative genomics of xylose-fermenting fungi for enhanced biofuel production.</title>
        <authorList>
            <person name="Wohlbach D.J."/>
            <person name="Kuo A."/>
            <person name="Sato T.K."/>
            <person name="Potts K.M."/>
            <person name="Salamov A.A."/>
            <person name="LaButti K.M."/>
            <person name="Sun H."/>
            <person name="Clum A."/>
            <person name="Pangilinan J.L."/>
            <person name="Lindquist E.A."/>
            <person name="Lucas S."/>
            <person name="Lapidus A."/>
            <person name="Jin M."/>
            <person name="Gunawan C."/>
            <person name="Balan V."/>
            <person name="Dale B.E."/>
            <person name="Jeffries T.W."/>
            <person name="Zinkel R."/>
            <person name="Barry K.W."/>
            <person name="Grigoriev I.V."/>
            <person name="Gasch A.P."/>
        </authorList>
    </citation>
    <scope>NUCLEOTIDE SEQUENCE [LARGE SCALE GENOMIC DNA]</scope>
    <source>
        <strain evidence="15">NRRL Y-27907 / 11-Y1</strain>
    </source>
</reference>
<dbReference type="AlphaFoldDB" id="G3AS72"/>
<comment type="similarity">
    <text evidence="3">Belongs to the MNN1/MNT family.</text>
</comment>
<keyword evidence="6 13" id="KW-0812">Transmembrane</keyword>
<dbReference type="PANTHER" id="PTHR31392">
    <property type="entry name" value="ALPHA-1,3-MANNOSYLTRANSFERASE MNN1-RELATED"/>
    <property type="match status" value="1"/>
</dbReference>
<keyword evidence="4" id="KW-0328">Glycosyltransferase</keyword>
<organism evidence="15">
    <name type="scientific">Spathaspora passalidarum (strain NRRL Y-27907 / 11-Y1)</name>
    <dbReference type="NCBI Taxonomy" id="619300"/>
    <lineage>
        <taxon>Eukaryota</taxon>
        <taxon>Fungi</taxon>
        <taxon>Dikarya</taxon>
        <taxon>Ascomycota</taxon>
        <taxon>Saccharomycotina</taxon>
        <taxon>Pichiomycetes</taxon>
        <taxon>Debaryomycetaceae</taxon>
        <taxon>Spathaspora</taxon>
    </lineage>
</organism>
<dbReference type="HOGENOM" id="CLU_015387_0_0_1"/>
<evidence type="ECO:0000256" key="11">
    <source>
        <dbReference type="ARBA" id="ARBA00023180"/>
    </source>
</evidence>
<dbReference type="Proteomes" id="UP000000709">
    <property type="component" value="Unassembled WGS sequence"/>
</dbReference>
<evidence type="ECO:0000256" key="7">
    <source>
        <dbReference type="ARBA" id="ARBA00022968"/>
    </source>
</evidence>
<dbReference type="eggNOG" id="ENOG502RZ48">
    <property type="taxonomic scope" value="Eukaryota"/>
</dbReference>
<keyword evidence="10 13" id="KW-0472">Membrane</keyword>
<evidence type="ECO:0000256" key="1">
    <source>
        <dbReference type="ARBA" id="ARBA00004323"/>
    </source>
</evidence>
<keyword evidence="8 13" id="KW-1133">Transmembrane helix</keyword>
<evidence type="ECO:0000256" key="10">
    <source>
        <dbReference type="ARBA" id="ARBA00023136"/>
    </source>
</evidence>
<dbReference type="GO" id="GO:0000033">
    <property type="term" value="F:alpha-1,3-mannosyltransferase activity"/>
    <property type="evidence" value="ECO:0007669"/>
    <property type="project" value="TreeGrafter"/>
</dbReference>
<evidence type="ECO:0008006" key="16">
    <source>
        <dbReference type="Google" id="ProtNLM"/>
    </source>
</evidence>
<keyword evidence="7" id="KW-0735">Signal-anchor</keyword>
<comment type="pathway">
    <text evidence="2">Protein modification; protein glycosylation.</text>
</comment>
<feature type="compositionally biased region" description="Basic and acidic residues" evidence="12">
    <location>
        <begin position="589"/>
        <end position="598"/>
    </location>
</feature>
<dbReference type="PANTHER" id="PTHR31392:SF1">
    <property type="entry name" value="ALPHA-1,3-MANNOSYLTRANSFERASE MNN1-RELATED"/>
    <property type="match status" value="1"/>
</dbReference>
<evidence type="ECO:0000256" key="2">
    <source>
        <dbReference type="ARBA" id="ARBA00004922"/>
    </source>
</evidence>
<evidence type="ECO:0000256" key="3">
    <source>
        <dbReference type="ARBA" id="ARBA00009105"/>
    </source>
</evidence>
<dbReference type="FunCoup" id="G3AS72">
    <property type="interactions" value="90"/>
</dbReference>
<evidence type="ECO:0000313" key="15">
    <source>
        <dbReference type="Proteomes" id="UP000000709"/>
    </source>
</evidence>
<evidence type="ECO:0000256" key="13">
    <source>
        <dbReference type="SAM" id="Phobius"/>
    </source>
</evidence>
<evidence type="ECO:0000313" key="14">
    <source>
        <dbReference type="EMBL" id="EGW31031.1"/>
    </source>
</evidence>
<accession>G3AS72</accession>
<dbReference type="KEGG" id="spaa:SPAPADRAFT_68245"/>
<dbReference type="RefSeq" id="XP_007377064.1">
    <property type="nucleotide sequence ID" value="XM_007377002.1"/>
</dbReference>
<protein>
    <recommendedName>
        <fullName evidence="16">Alpha-1,3-mannosyltransferase</fullName>
    </recommendedName>
</protein>
<keyword evidence="5" id="KW-0808">Transferase</keyword>
<feature type="region of interest" description="Disordered" evidence="12">
    <location>
        <begin position="579"/>
        <end position="598"/>
    </location>
</feature>
<proteinExistence type="inferred from homology"/>
<name>G3AS72_SPAPN</name>
<dbReference type="EMBL" id="GL996504">
    <property type="protein sequence ID" value="EGW31031.1"/>
    <property type="molecule type" value="Genomic_DNA"/>
</dbReference>
<dbReference type="GeneID" id="18875207"/>
<dbReference type="Pfam" id="PF11051">
    <property type="entry name" value="Mannosyl_trans3"/>
    <property type="match status" value="1"/>
</dbReference>
<evidence type="ECO:0000256" key="6">
    <source>
        <dbReference type="ARBA" id="ARBA00022692"/>
    </source>
</evidence>
<dbReference type="GO" id="GO:0006493">
    <property type="term" value="P:protein O-linked glycosylation"/>
    <property type="evidence" value="ECO:0007669"/>
    <property type="project" value="TreeGrafter"/>
</dbReference>
<keyword evidence="15" id="KW-1185">Reference proteome</keyword>
<dbReference type="UniPathway" id="UPA00378"/>
<dbReference type="SUPFAM" id="SSF53448">
    <property type="entry name" value="Nucleotide-diphospho-sugar transferases"/>
    <property type="match status" value="1"/>
</dbReference>
<sequence>MPMKYKSRRYTVGISVLVFWIIVMLYYLQWYIAQPQFEIATQSVYISESVVLENLGAWERTNVVKYLKKLYSKDNEAGSDKYSSIYDQIFSRHEFTSILANLDFDQRCELYFKKLFEGNLNWFLDPSVDLDIHFDRAEYREFKTNHKETLEKEFYEGNVISEGNDQFEEFVKSKFQEYKSPQQEQTMVDYISTLRIFNKCYVADTRVHSQFIQEQKQKVSKLAKDSGMVISSEIKQVQKPYSLSSFEQRIYPWLSFEYPIYEHWSGIRYYQPPDLTKPIIQQKSNSRKRDRTKSNNFLQEFKQLCNGKGIVLTIPESSVDTAVRLIHLLRALNNKLPIQILYYEELSFAAKQKLVEAARNDWYILPKSYENVKSYLGANYINNRDRGLPKQEVWFVNIYGTIDRFYRDKFKSYSNKLLATIFNSFNEFLLIDDDTVFLENPEFFFQLEGYQRTGAYFYKDRTCPATRPIEDGTFFKTLGPSLVDSIVFDIPTMTKYTTQREFFRGLRHYMESGLVVLNRDRHFSSILMMAQINLLKPASSKLWGDKEMFWLGFAINGDEEYVFNDYFAAAVGELTGIDDRQRPNGTPHHSKEICSSHPGHISEDGRTLLWFNSGFRFCNKADTVDFDNEIKKQQRFKNFHAGDALKAFYYDPVRISHAIIPPVTEDFTARKNNQDEPGKGWYRMSSYCSGYLWCAYSSVGGRTNSGDDNTIEGKIITFSKQERDLFTYYGDIWTGVE</sequence>
<evidence type="ECO:0000256" key="4">
    <source>
        <dbReference type="ARBA" id="ARBA00022676"/>
    </source>
</evidence>
<dbReference type="InParanoid" id="G3AS72"/>
<evidence type="ECO:0000256" key="8">
    <source>
        <dbReference type="ARBA" id="ARBA00022989"/>
    </source>
</evidence>
<feature type="transmembrane region" description="Helical" evidence="13">
    <location>
        <begin position="12"/>
        <end position="32"/>
    </location>
</feature>
<keyword evidence="11" id="KW-0325">Glycoprotein</keyword>
<evidence type="ECO:0000256" key="12">
    <source>
        <dbReference type="SAM" id="MobiDB-lite"/>
    </source>
</evidence>
<dbReference type="InterPro" id="IPR029044">
    <property type="entry name" value="Nucleotide-diphossugar_trans"/>
</dbReference>
<keyword evidence="9" id="KW-0333">Golgi apparatus</keyword>
<dbReference type="OMA" id="CYITNDE"/>